<dbReference type="GO" id="GO:0008652">
    <property type="term" value="P:amino acid biosynthetic process"/>
    <property type="evidence" value="ECO:0007669"/>
    <property type="project" value="UniProtKB-KW"/>
</dbReference>
<feature type="binding site" evidence="3">
    <location>
        <position position="79"/>
    </location>
    <ligand>
        <name>NADP(+)</name>
        <dbReference type="ChEBI" id="CHEBI:58349"/>
    </ligand>
</feature>
<dbReference type="GO" id="GO:0050661">
    <property type="term" value="F:NADP binding"/>
    <property type="evidence" value="ECO:0007669"/>
    <property type="project" value="TreeGrafter"/>
</dbReference>
<reference evidence="5" key="1">
    <citation type="submission" date="2019-04" db="EMBL/GenBank/DDBJ databases">
        <title>Evolution of Biomass-Degrading Anaerobic Consortia Revealed by Metagenomics.</title>
        <authorList>
            <person name="Peng X."/>
        </authorList>
    </citation>
    <scope>NUCLEOTIDE SEQUENCE</scope>
    <source>
        <strain evidence="5">SIG551</strain>
    </source>
</reference>
<keyword evidence="3" id="KW-0521">NADP</keyword>
<accession>A0A928Q4Z4</accession>
<comment type="catalytic activity">
    <reaction evidence="3">
        <text>shikimate + NADP(+) = 3-dehydroshikimate + NADPH + H(+)</text>
        <dbReference type="Rhea" id="RHEA:17737"/>
        <dbReference type="ChEBI" id="CHEBI:15378"/>
        <dbReference type="ChEBI" id="CHEBI:16630"/>
        <dbReference type="ChEBI" id="CHEBI:36208"/>
        <dbReference type="ChEBI" id="CHEBI:57783"/>
        <dbReference type="ChEBI" id="CHEBI:58349"/>
        <dbReference type="EC" id="1.1.1.25"/>
    </reaction>
</comment>
<dbReference type="EMBL" id="SVNY01000007">
    <property type="protein sequence ID" value="MBE6834496.1"/>
    <property type="molecule type" value="Genomic_DNA"/>
</dbReference>
<evidence type="ECO:0000313" key="6">
    <source>
        <dbReference type="Proteomes" id="UP000754750"/>
    </source>
</evidence>
<comment type="subunit">
    <text evidence="3">Homodimer.</text>
</comment>
<feature type="binding site" evidence="3">
    <location>
        <position position="251"/>
    </location>
    <ligand>
        <name>NADP(+)</name>
        <dbReference type="ChEBI" id="CHEBI:58349"/>
    </ligand>
</feature>
<feature type="binding site" evidence="3">
    <location>
        <position position="258"/>
    </location>
    <ligand>
        <name>shikimate</name>
        <dbReference type="ChEBI" id="CHEBI:36208"/>
    </ligand>
</feature>
<dbReference type="GO" id="GO:0019632">
    <property type="term" value="P:shikimate metabolic process"/>
    <property type="evidence" value="ECO:0007669"/>
    <property type="project" value="TreeGrafter"/>
</dbReference>
<feature type="active site" description="Proton acceptor" evidence="3">
    <location>
        <position position="67"/>
    </location>
</feature>
<dbReference type="RefSeq" id="WP_020073859.1">
    <property type="nucleotide sequence ID" value="NZ_SVNY01000007.1"/>
</dbReference>
<name>A0A928Q4Z4_9FIRM</name>
<comment type="function">
    <text evidence="3">Involved in the biosynthesis of the chorismate, which leads to the biosynthesis of aromatic amino acids. Catalyzes the reversible NADPH linked reduction of 3-dehydroshikimate (DHSA) to yield shikimate (SA).</text>
</comment>
<keyword evidence="3" id="KW-0028">Amino-acid biosynthesis</keyword>
<dbReference type="InterPro" id="IPR013708">
    <property type="entry name" value="Shikimate_DH-bd_N"/>
</dbReference>
<feature type="domain" description="Shikimate dehydrogenase substrate binding N-terminal" evidence="4">
    <location>
        <begin position="8"/>
        <end position="90"/>
    </location>
</feature>
<evidence type="ECO:0000259" key="4">
    <source>
        <dbReference type="Pfam" id="PF08501"/>
    </source>
</evidence>
<dbReference type="SUPFAM" id="SSF53223">
    <property type="entry name" value="Aminoacid dehydrogenase-like, N-terminal domain"/>
    <property type="match status" value="1"/>
</dbReference>
<dbReference type="CDD" id="cd01065">
    <property type="entry name" value="NAD_bind_Shikimate_DH"/>
    <property type="match status" value="1"/>
</dbReference>
<feature type="binding site" evidence="3">
    <location>
        <position position="230"/>
    </location>
    <ligand>
        <name>shikimate</name>
        <dbReference type="ChEBI" id="CHEBI:36208"/>
    </ligand>
</feature>
<dbReference type="Proteomes" id="UP000754750">
    <property type="component" value="Unassembled WGS sequence"/>
</dbReference>
<dbReference type="Pfam" id="PF08501">
    <property type="entry name" value="Shikimate_dh_N"/>
    <property type="match status" value="1"/>
</dbReference>
<dbReference type="PANTHER" id="PTHR21089">
    <property type="entry name" value="SHIKIMATE DEHYDROGENASE"/>
    <property type="match status" value="1"/>
</dbReference>
<feature type="binding site" evidence="3">
    <location>
        <begin position="126"/>
        <end position="130"/>
    </location>
    <ligand>
        <name>NADP(+)</name>
        <dbReference type="ChEBI" id="CHEBI:58349"/>
    </ligand>
</feature>
<feature type="binding site" evidence="3">
    <location>
        <position position="63"/>
    </location>
    <ligand>
        <name>shikimate</name>
        <dbReference type="ChEBI" id="CHEBI:36208"/>
    </ligand>
</feature>
<feature type="binding site" evidence="3">
    <location>
        <position position="228"/>
    </location>
    <ligand>
        <name>NADP(+)</name>
        <dbReference type="ChEBI" id="CHEBI:58349"/>
    </ligand>
</feature>
<dbReference type="GO" id="GO:0009423">
    <property type="term" value="P:chorismate biosynthetic process"/>
    <property type="evidence" value="ECO:0007669"/>
    <property type="project" value="UniProtKB-UniRule"/>
</dbReference>
<evidence type="ECO:0000256" key="3">
    <source>
        <dbReference type="HAMAP-Rule" id="MF_00222"/>
    </source>
</evidence>
<dbReference type="SUPFAM" id="SSF51735">
    <property type="entry name" value="NAD(P)-binding Rossmann-fold domains"/>
    <property type="match status" value="1"/>
</dbReference>
<evidence type="ECO:0000256" key="1">
    <source>
        <dbReference type="ARBA" id="ARBA00004871"/>
    </source>
</evidence>
<keyword evidence="2 3" id="KW-0057">Aromatic amino acid biosynthesis</keyword>
<dbReference type="HAMAP" id="MF_00222">
    <property type="entry name" value="Shikimate_DH_AroE"/>
    <property type="match status" value="1"/>
</dbReference>
<dbReference type="InterPro" id="IPR046346">
    <property type="entry name" value="Aminoacid_DH-like_N_sf"/>
</dbReference>
<evidence type="ECO:0000256" key="2">
    <source>
        <dbReference type="ARBA" id="ARBA00023141"/>
    </source>
</evidence>
<dbReference type="Gene3D" id="3.40.50.10860">
    <property type="entry name" value="Leucine Dehydrogenase, chain A, domain 1"/>
    <property type="match status" value="1"/>
</dbReference>
<dbReference type="GO" id="GO:0009073">
    <property type="term" value="P:aromatic amino acid family biosynthetic process"/>
    <property type="evidence" value="ECO:0007669"/>
    <property type="project" value="UniProtKB-KW"/>
</dbReference>
<protein>
    <recommendedName>
        <fullName evidence="3">Shikimate dehydrogenase (NADP(+))</fullName>
        <shortName evidence="3">SDH</shortName>
        <ecNumber evidence="3">1.1.1.25</ecNumber>
    </recommendedName>
</protein>
<evidence type="ECO:0000313" key="5">
    <source>
        <dbReference type="EMBL" id="MBE6834496.1"/>
    </source>
</evidence>
<keyword evidence="3" id="KW-0560">Oxidoreductase</keyword>
<dbReference type="InterPro" id="IPR036291">
    <property type="entry name" value="NAD(P)-bd_dom_sf"/>
</dbReference>
<comment type="similarity">
    <text evidence="3">Belongs to the shikimate dehydrogenase family.</text>
</comment>
<organism evidence="5 6">
    <name type="scientific">Faecalispora sporosphaeroides</name>
    <dbReference type="NCBI Taxonomy" id="1549"/>
    <lineage>
        <taxon>Bacteria</taxon>
        <taxon>Bacillati</taxon>
        <taxon>Bacillota</taxon>
        <taxon>Clostridia</taxon>
        <taxon>Eubacteriales</taxon>
        <taxon>Oscillospiraceae</taxon>
        <taxon>Faecalispora</taxon>
    </lineage>
</organism>
<dbReference type="GO" id="GO:0004764">
    <property type="term" value="F:shikimate 3-dehydrogenase (NADP+) activity"/>
    <property type="evidence" value="ECO:0007669"/>
    <property type="project" value="UniProtKB-UniRule"/>
</dbReference>
<comment type="pathway">
    <text evidence="1 3">Metabolic intermediate biosynthesis; chorismate biosynthesis; chorismate from D-erythrose 4-phosphate and phosphoenolpyruvate: step 4/7.</text>
</comment>
<dbReference type="EC" id="1.1.1.25" evidence="3"/>
<dbReference type="InterPro" id="IPR022893">
    <property type="entry name" value="Shikimate_DH_fam"/>
</dbReference>
<dbReference type="Gene3D" id="3.40.50.720">
    <property type="entry name" value="NAD(P)-binding Rossmann-like Domain"/>
    <property type="match status" value="1"/>
</dbReference>
<dbReference type="PANTHER" id="PTHR21089:SF1">
    <property type="entry name" value="BIFUNCTIONAL 3-DEHYDROQUINATE DEHYDRATASE_SHIKIMATE DEHYDROGENASE, CHLOROPLASTIC"/>
    <property type="match status" value="1"/>
</dbReference>
<proteinExistence type="inferred from homology"/>
<feature type="binding site" evidence="3">
    <location>
        <begin position="16"/>
        <end position="18"/>
    </location>
    <ligand>
        <name>shikimate</name>
        <dbReference type="ChEBI" id="CHEBI:36208"/>
    </ligand>
</feature>
<feature type="binding site" evidence="3">
    <location>
        <position position="88"/>
    </location>
    <ligand>
        <name>shikimate</name>
        <dbReference type="ChEBI" id="CHEBI:36208"/>
    </ligand>
</feature>
<dbReference type="GO" id="GO:0005829">
    <property type="term" value="C:cytosol"/>
    <property type="evidence" value="ECO:0007669"/>
    <property type="project" value="TreeGrafter"/>
</dbReference>
<feature type="binding site" evidence="3">
    <location>
        <position position="103"/>
    </location>
    <ligand>
        <name>shikimate</name>
        <dbReference type="ChEBI" id="CHEBI:36208"/>
    </ligand>
</feature>
<dbReference type="AlphaFoldDB" id="A0A928Q4Z4"/>
<comment type="caution">
    <text evidence="3">Lacks conserved residue(s) required for the propagation of feature annotation.</text>
</comment>
<comment type="caution">
    <text evidence="5">The sequence shown here is derived from an EMBL/GenBank/DDBJ whole genome shotgun (WGS) entry which is preliminary data.</text>
</comment>
<gene>
    <name evidence="3" type="primary">aroE</name>
    <name evidence="5" type="ORF">E7512_13135</name>
</gene>
<sequence length="296" mass="32142">MKKRHFGLIGFPVGHTMSPFIHGELFRTAGIDADYTVLSVSPEELAQPEEKERLLGLDGFNVTIPHKQAVMALLGKIDEKAAAFSSVNTVKNENGCLCGFTTDGEGFQKSLRAAGIPMGGKNLILGSGGVARVMAFELADASYFPDLTICVRESGLSSARELADTLTGRLREKRKDFLVRVCRYDELDPAESYDLAVNGTPAGMHPNTHTIPPLPAELYQNISAVFDAVYNPQDTLFLQTARRAGAVAVGGMDMLVWQAAAAQRIWYGAEFDPQRVAEIGRSAILEMNRMFGGAKE</sequence>